<keyword evidence="2 4" id="KW-0732">Signal</keyword>
<comment type="caution">
    <text evidence="5">The sequence shown here is derived from an EMBL/GenBank/DDBJ whole genome shotgun (WGS) entry which is preliminary data.</text>
</comment>
<evidence type="ECO:0000313" key="6">
    <source>
        <dbReference type="Proteomes" id="UP000294257"/>
    </source>
</evidence>
<dbReference type="SUPFAM" id="SSF53474">
    <property type="entry name" value="alpha/beta-Hydrolases"/>
    <property type="match status" value="1"/>
</dbReference>
<dbReference type="InterPro" id="IPR029058">
    <property type="entry name" value="AB_hydrolase_fold"/>
</dbReference>
<dbReference type="Gene3D" id="3.40.50.1820">
    <property type="entry name" value="alpha/beta hydrolase"/>
    <property type="match status" value="1"/>
</dbReference>
<dbReference type="EMBL" id="SGWQ01000002">
    <property type="protein sequence ID" value="RZS43753.1"/>
    <property type="molecule type" value="Genomic_DNA"/>
</dbReference>
<keyword evidence="3" id="KW-0378">Hydrolase</keyword>
<dbReference type="PROSITE" id="PS51318">
    <property type="entry name" value="TAT"/>
    <property type="match status" value="1"/>
</dbReference>
<dbReference type="Pfam" id="PF05576">
    <property type="entry name" value="Peptidase_S37"/>
    <property type="match status" value="1"/>
</dbReference>
<dbReference type="PANTHER" id="PTHR11010:SF38">
    <property type="entry name" value="LYSOSOMAL PRO-X CARBOXYPEPTIDASE"/>
    <property type="match status" value="1"/>
</dbReference>
<keyword evidence="1" id="KW-0645">Protease</keyword>
<dbReference type="Proteomes" id="UP000294257">
    <property type="component" value="Unassembled WGS sequence"/>
</dbReference>
<dbReference type="PANTHER" id="PTHR11010">
    <property type="entry name" value="PROTEASE S28 PRO-X CARBOXYPEPTIDASE-RELATED"/>
    <property type="match status" value="1"/>
</dbReference>
<dbReference type="AlphaFoldDB" id="A0A4V2EU91"/>
<proteinExistence type="predicted"/>
<reference evidence="5 6" key="1">
    <citation type="submission" date="2019-02" db="EMBL/GenBank/DDBJ databases">
        <title>Genomic Encyclopedia of Type Strains, Phase IV (KMG-IV): sequencing the most valuable type-strain genomes for metagenomic binning, comparative biology and taxonomic classification.</title>
        <authorList>
            <person name="Goeker M."/>
        </authorList>
    </citation>
    <scope>NUCLEOTIDE SEQUENCE [LARGE SCALE GENOMIC DNA]</scope>
    <source>
        <strain evidence="5 6">DSM 101727</strain>
    </source>
</reference>
<protein>
    <submittedName>
        <fullName evidence="5">PS-10 peptidase S37</fullName>
    </submittedName>
</protein>
<keyword evidence="6" id="KW-1185">Reference proteome</keyword>
<dbReference type="RefSeq" id="WP_242613237.1">
    <property type="nucleotide sequence ID" value="NZ_SGWQ01000002.1"/>
</dbReference>
<evidence type="ECO:0000256" key="2">
    <source>
        <dbReference type="ARBA" id="ARBA00022729"/>
    </source>
</evidence>
<sequence>MRQRHRRGLVALLTTVLAVTGVGLAATSSANAGPKAADIVDQLKAIPGMAVVSEGQPPVPGYRFFFLTYDQPVDHRKPNAGTFKQRFQLLHKSTDRPMVLHTTGYNMPEYAFRSEPTKIIDGNQISTEQRFFEPSRPEPADWSKLDIWQGATDHHRLVAALKPIYSAKWVSTGASKGGMTSVYHRRFYPSDVDGVVAYVAPNDTINPEDRRYNRFFETVGTDPGCRAKLDEVQRQALLRREEMLGKLRAQATAEGWTFDQVLGTADRAFEMAVLDTVWAFWQYTVQDACVTVPAANASTDELYKFIDEIVSFGFYADQGILPYTPYYYQAATQMGWADLKFRHLKGLLRYPGLYQANSSLPPDLRSRHEAWPMIDVDIWVRTRSSQMLFVYGGNDPWGAEAFEPSRQDSFSFTAAGANHGANIAALAQADKDAATSALLRWAGVSTQATARTQTFLPELDLRDPRDQRRPL</sequence>
<organism evidence="5 6">
    <name type="scientific">Herbihabitans rhizosphaerae</name>
    <dbReference type="NCBI Taxonomy" id="1872711"/>
    <lineage>
        <taxon>Bacteria</taxon>
        <taxon>Bacillati</taxon>
        <taxon>Actinomycetota</taxon>
        <taxon>Actinomycetes</taxon>
        <taxon>Pseudonocardiales</taxon>
        <taxon>Pseudonocardiaceae</taxon>
        <taxon>Herbihabitans</taxon>
    </lineage>
</organism>
<dbReference type="InterPro" id="IPR006311">
    <property type="entry name" value="TAT_signal"/>
</dbReference>
<dbReference type="InterPro" id="IPR008761">
    <property type="entry name" value="Peptidase_S37"/>
</dbReference>
<accession>A0A4V2EU91</accession>
<evidence type="ECO:0000313" key="5">
    <source>
        <dbReference type="EMBL" id="RZS43753.1"/>
    </source>
</evidence>
<name>A0A4V2EU91_9PSEU</name>
<evidence type="ECO:0000256" key="1">
    <source>
        <dbReference type="ARBA" id="ARBA00022670"/>
    </source>
</evidence>
<evidence type="ECO:0000256" key="3">
    <source>
        <dbReference type="ARBA" id="ARBA00022801"/>
    </source>
</evidence>
<gene>
    <name evidence="5" type="ORF">EV193_102734</name>
</gene>
<dbReference type="GO" id="GO:0006508">
    <property type="term" value="P:proteolysis"/>
    <property type="evidence" value="ECO:0007669"/>
    <property type="project" value="UniProtKB-KW"/>
</dbReference>
<evidence type="ECO:0000256" key="4">
    <source>
        <dbReference type="SAM" id="SignalP"/>
    </source>
</evidence>
<feature type="chain" id="PRO_5020289248" evidence="4">
    <location>
        <begin position="33"/>
        <end position="471"/>
    </location>
</feature>
<feature type="signal peptide" evidence="4">
    <location>
        <begin position="1"/>
        <end position="32"/>
    </location>
</feature>
<dbReference type="GO" id="GO:0008239">
    <property type="term" value="F:dipeptidyl-peptidase activity"/>
    <property type="evidence" value="ECO:0007669"/>
    <property type="project" value="TreeGrafter"/>
</dbReference>